<feature type="compositionally biased region" description="Polar residues" evidence="1">
    <location>
        <begin position="372"/>
        <end position="383"/>
    </location>
</feature>
<dbReference type="InterPro" id="IPR029006">
    <property type="entry name" value="ADF-H/Gelsolin-like_dom_sf"/>
</dbReference>
<dbReference type="OrthoDB" id="74412at2759"/>
<reference evidence="2" key="1">
    <citation type="submission" date="2021-03" db="EMBL/GenBank/DDBJ databases">
        <authorList>
            <person name="Tagirdzhanova G."/>
        </authorList>
    </citation>
    <scope>NUCLEOTIDE SEQUENCE</scope>
</reference>
<feature type="compositionally biased region" description="Low complexity" evidence="1">
    <location>
        <begin position="1133"/>
        <end position="1142"/>
    </location>
</feature>
<protein>
    <recommendedName>
        <fullName evidence="4">ADF-H domain-containing protein</fullName>
    </recommendedName>
</protein>
<dbReference type="EMBL" id="CAJPDT010000004">
    <property type="protein sequence ID" value="CAF9907982.1"/>
    <property type="molecule type" value="Genomic_DNA"/>
</dbReference>
<accession>A0A8H3EPS1</accession>
<evidence type="ECO:0008006" key="4">
    <source>
        <dbReference type="Google" id="ProtNLM"/>
    </source>
</evidence>
<feature type="compositionally biased region" description="Low complexity" evidence="1">
    <location>
        <begin position="1207"/>
        <end position="1217"/>
    </location>
</feature>
<comment type="caution">
    <text evidence="2">The sequence shown here is derived from an EMBL/GenBank/DDBJ whole genome shotgun (WGS) entry which is preliminary data.</text>
</comment>
<feature type="compositionally biased region" description="Polar residues" evidence="1">
    <location>
        <begin position="1013"/>
        <end position="1031"/>
    </location>
</feature>
<feature type="region of interest" description="Disordered" evidence="1">
    <location>
        <begin position="451"/>
        <end position="515"/>
    </location>
</feature>
<feature type="compositionally biased region" description="Low complexity" evidence="1">
    <location>
        <begin position="452"/>
        <end position="461"/>
    </location>
</feature>
<feature type="compositionally biased region" description="Polar residues" evidence="1">
    <location>
        <begin position="819"/>
        <end position="837"/>
    </location>
</feature>
<gene>
    <name evidence="2" type="ORF">IMSHALPRED_006550</name>
</gene>
<feature type="compositionally biased region" description="Low complexity" evidence="1">
    <location>
        <begin position="890"/>
        <end position="899"/>
    </location>
</feature>
<keyword evidence="3" id="KW-1185">Reference proteome</keyword>
<organism evidence="2 3">
    <name type="scientific">Imshaugia aleurites</name>
    <dbReference type="NCBI Taxonomy" id="172621"/>
    <lineage>
        <taxon>Eukaryota</taxon>
        <taxon>Fungi</taxon>
        <taxon>Dikarya</taxon>
        <taxon>Ascomycota</taxon>
        <taxon>Pezizomycotina</taxon>
        <taxon>Lecanoromycetes</taxon>
        <taxon>OSLEUM clade</taxon>
        <taxon>Lecanoromycetidae</taxon>
        <taxon>Lecanorales</taxon>
        <taxon>Lecanorineae</taxon>
        <taxon>Parmeliaceae</taxon>
        <taxon>Imshaugia</taxon>
    </lineage>
</organism>
<dbReference type="SUPFAM" id="SSF55753">
    <property type="entry name" value="Actin depolymerizing proteins"/>
    <property type="match status" value="1"/>
</dbReference>
<feature type="compositionally biased region" description="Basic and acidic residues" evidence="1">
    <location>
        <begin position="685"/>
        <end position="705"/>
    </location>
</feature>
<feature type="region of interest" description="Disordered" evidence="1">
    <location>
        <begin position="166"/>
        <end position="399"/>
    </location>
</feature>
<feature type="compositionally biased region" description="Low complexity" evidence="1">
    <location>
        <begin position="202"/>
        <end position="218"/>
    </location>
</feature>
<feature type="compositionally biased region" description="Low complexity" evidence="1">
    <location>
        <begin position="935"/>
        <end position="948"/>
    </location>
</feature>
<evidence type="ECO:0000313" key="2">
    <source>
        <dbReference type="EMBL" id="CAF9907982.1"/>
    </source>
</evidence>
<feature type="compositionally biased region" description="Basic and acidic residues" evidence="1">
    <location>
        <begin position="463"/>
        <end position="477"/>
    </location>
</feature>
<feature type="region of interest" description="Disordered" evidence="1">
    <location>
        <begin position="983"/>
        <end position="1246"/>
    </location>
</feature>
<feature type="compositionally biased region" description="Polar residues" evidence="1">
    <location>
        <begin position="246"/>
        <end position="264"/>
    </location>
</feature>
<feature type="compositionally biased region" description="Polar residues" evidence="1">
    <location>
        <begin position="985"/>
        <end position="1005"/>
    </location>
</feature>
<proteinExistence type="predicted"/>
<feature type="compositionally biased region" description="Low complexity" evidence="1">
    <location>
        <begin position="320"/>
        <end position="332"/>
    </location>
</feature>
<feature type="compositionally biased region" description="Basic and acidic residues" evidence="1">
    <location>
        <begin position="902"/>
        <end position="912"/>
    </location>
</feature>
<feature type="compositionally biased region" description="Pro residues" evidence="1">
    <location>
        <begin position="1115"/>
        <end position="1124"/>
    </location>
</feature>
<feature type="compositionally biased region" description="Polar residues" evidence="1">
    <location>
        <begin position="1043"/>
        <end position="1057"/>
    </location>
</feature>
<dbReference type="Proteomes" id="UP000664534">
    <property type="component" value="Unassembled WGS sequence"/>
</dbReference>
<dbReference type="Gene3D" id="3.40.20.10">
    <property type="entry name" value="Severin"/>
    <property type="match status" value="1"/>
</dbReference>
<evidence type="ECO:0000313" key="3">
    <source>
        <dbReference type="Proteomes" id="UP000664534"/>
    </source>
</evidence>
<feature type="compositionally biased region" description="Polar residues" evidence="1">
    <location>
        <begin position="706"/>
        <end position="721"/>
    </location>
</feature>
<feature type="region of interest" description="Disordered" evidence="1">
    <location>
        <begin position="664"/>
        <end position="729"/>
    </location>
</feature>
<evidence type="ECO:0000256" key="1">
    <source>
        <dbReference type="SAM" id="MobiDB-lite"/>
    </source>
</evidence>
<sequence>MSLNGLEATEINDAYQAALGEGGGWFLLHYISRDEVALLEKGNGGLADLQEVVNRYEKQSPLYGFVHYRRRKVVLKYIPEGTSRLMQARVTVQFQSVAEKLSPHDTIFSFAQSADLRDSALSSACSLHTATASIKSSNDSLPRRGLAEITEDASESRVDTVGAKVEYGGTTRNEEQCLGAEDTQTRPEKVNGFTSADYSLHRSTSSTTQSSFRPRTTSNTDKPLPPPPEDHTLEDTSPGSILDNGDYNTRPSMDGRFSSNSTRPSTRDLYDAYGYKKKAKMGPRPSYDSVGAPTIPDPRTNEFRPVSTLPAGLRMPSRKAVPARAAPQQAQANSPTQTNSPIKSNPPAQVNTPDITTPKKAPTVPVAPINIPNRNLSLSSNGLRTPKMSEPASPKMTPEKQRLMKALQLRQKQMAARNSINSVGTKNCSEGPEFTRPEIDDSILNAVIDASAAPEGPEPAENGTKDLAKEDPRHLEDSPISIPETAEEPSTQASSITDDEEASAQKRQEQHPTITSTISEHQDLLSDDSAEKPHVPLIGSQDIAVVDTKTNALTKTASMESLSDLGQPIAPMQPYTSVADMDTTQHKAIGNISTEAGQYYDHSTVIGRHPLREENIVTAEEVDENKQLPRSLFIEGQAPKNQSIAGNEPPLINRRITPTAEIHETRGVQQSESLEVHDMAPYTRETFENKDPLQYKSPADDERVESTSSTGGHARGLQSQSEEGHRQSLEHPAHISDEFVPQEAQSDIVKPLLVRRSSSSKSIAVPSDIVNAHEVPLPPIDQHEVISLSPQRALFQDNAATHLPLDIDGESKAAILHAKSSTQESDLSLPRSSTSNGVGERQTERQFLRQGVVSPIKRVSSPDQSDEHFLSDDSFMEELKTATVQEAKPVSVSKSPSKPRFSRSESEQRSNEPGRASRSVSTPVEYPAKDEEVFSSPRLPTPLSTSRSVSAQHAPRPDSQQLQVPISKKIGVSSSISQRIKALEQLSSRPTSPVSPNLGTNTSTFLGLRKTSTRTPSGGSDPKNSNLNKSRPGTAYPSPSPSPGTVESSFFNQLNKSDYSRPIRPATATMVHDKRDKSPEIPSNPSGPRHLATQEERPQWEPQKSPPPAEHKTMGPPPLSPLKPPRPRFGRYSSTRSGSSSSNEQKLEPPSTIRRDSFASIRSKSSRAGSEVELPRTLSDSSLSGVASLDGTQDEKKDSRRSRLLKRMSSISSMSRRGIAHALSPSPKEAPIIERQEPVQEAPSASVDIGDVNIQFPDNLLWKRRHMVIDAHGVLVLSASKSDNNSKVITKRYPLSEFLPPYIPDQDRQELPNSVVLDFKDGSTLQCACEHLQGQAEVLKGIYPPILTTPGRTDINHPAALRHAHSIHESQ</sequence>
<feature type="compositionally biased region" description="Polar residues" evidence="1">
    <location>
        <begin position="333"/>
        <end position="355"/>
    </location>
</feature>
<name>A0A8H3EPS1_9LECA</name>
<feature type="region of interest" description="Disordered" evidence="1">
    <location>
        <begin position="819"/>
        <end position="967"/>
    </location>
</feature>